<dbReference type="GO" id="GO:0046961">
    <property type="term" value="F:proton-transporting ATPase activity, rotational mechanism"/>
    <property type="evidence" value="ECO:0007669"/>
    <property type="project" value="InterPro"/>
</dbReference>
<reference evidence="5 6" key="1">
    <citation type="journal article" date="2013" name="Nature">
        <title>The genomes of four tapeworm species reveal adaptations to parasitism.</title>
        <authorList>
            <person name="Tsai I.J."/>
            <person name="Zarowiecki M."/>
            <person name="Holroyd N."/>
            <person name="Garciarrubio A."/>
            <person name="Sanchez-Flores A."/>
            <person name="Brooks K.L."/>
            <person name="Tracey A."/>
            <person name="Bobes R.J."/>
            <person name="Fragoso G."/>
            <person name="Sciutto E."/>
            <person name="Aslett M."/>
            <person name="Beasley H."/>
            <person name="Bennett H.M."/>
            <person name="Cai J."/>
            <person name="Camicia F."/>
            <person name="Clark R."/>
            <person name="Cucher M."/>
            <person name="De Silva N."/>
            <person name="Day T.A."/>
            <person name="Deplazes P."/>
            <person name="Estrada K."/>
            <person name="Fernandez C."/>
            <person name="Holland P.W."/>
            <person name="Hou J."/>
            <person name="Hu S."/>
            <person name="Huckvale T."/>
            <person name="Hung S.S."/>
            <person name="Kamenetzky L."/>
            <person name="Keane J.A."/>
            <person name="Kiss F."/>
            <person name="Koziol U."/>
            <person name="Lambert O."/>
            <person name="Liu K."/>
            <person name="Luo X."/>
            <person name="Luo Y."/>
            <person name="Macchiaroli N."/>
            <person name="Nichol S."/>
            <person name="Paps J."/>
            <person name="Parkinson J."/>
            <person name="Pouchkina-Stantcheva N."/>
            <person name="Riddiford N."/>
            <person name="Rosenzvit M."/>
            <person name="Salinas G."/>
            <person name="Wasmuth J.D."/>
            <person name="Zamanian M."/>
            <person name="Zheng Y."/>
            <person name="Cai X."/>
            <person name="Soberon X."/>
            <person name="Olson P.D."/>
            <person name="Laclette J.P."/>
            <person name="Brehm K."/>
            <person name="Berriman M."/>
            <person name="Garciarrubio A."/>
            <person name="Bobes R.J."/>
            <person name="Fragoso G."/>
            <person name="Sanchez-Flores A."/>
            <person name="Estrada K."/>
            <person name="Cevallos M.A."/>
            <person name="Morett E."/>
            <person name="Gonzalez V."/>
            <person name="Portillo T."/>
            <person name="Ochoa-Leyva A."/>
            <person name="Jose M.V."/>
            <person name="Sciutto E."/>
            <person name="Landa A."/>
            <person name="Jimenez L."/>
            <person name="Valdes V."/>
            <person name="Carrero J.C."/>
            <person name="Larralde C."/>
            <person name="Morales-Montor J."/>
            <person name="Limon-Lason J."/>
            <person name="Soberon X."/>
            <person name="Laclette J.P."/>
        </authorList>
    </citation>
    <scope>NUCLEOTIDE SEQUENCE [LARGE SCALE GENOMIC DNA]</scope>
</reference>
<dbReference type="PANTHER" id="PTHR11671">
    <property type="entry name" value="V-TYPE ATP SYNTHASE SUBUNIT D"/>
    <property type="match status" value="1"/>
</dbReference>
<dbReference type="Gene3D" id="1.10.287.3240">
    <property type="match status" value="1"/>
</dbReference>
<evidence type="ECO:0000256" key="3">
    <source>
        <dbReference type="ARBA" id="ARBA00023065"/>
    </source>
</evidence>
<sequence length="250" mass="28125">MSGDVINVFPSRMAQATMKAQLQGAQLGHSLLKKKSDALTIRFRSILSKIIEAKQSMGEVIREANFSLAAVKFSSAANVNHLVMHNVTKAQVKVKLSKDNVAGVNLPQFEVYSEGADTYELTGLSGGGQQIDKLKKAYAKAVKLLVNLASLQTSFVTLDKVIKVTNRRVNAIEHVIIPRLERTIAHIIQELDEREREEFYRLKKVQDRKKRLKAQHDEELRLAHIDPEAVENQNMVRNLLVDDDADQILF</sequence>
<keyword evidence="4" id="KW-0175">Coiled coil</keyword>
<evidence type="ECO:0000313" key="7">
    <source>
        <dbReference type="WBParaSite" id="EgrG_000413100"/>
    </source>
</evidence>
<feature type="coiled-coil region" evidence="4">
    <location>
        <begin position="177"/>
        <end position="222"/>
    </location>
</feature>
<proteinExistence type="inferred from homology"/>
<reference evidence="5" key="2">
    <citation type="submission" date="2014-06" db="EMBL/GenBank/DDBJ databases">
        <authorList>
            <person name="Aslett M."/>
        </authorList>
    </citation>
    <scope>NUCLEOTIDE SEQUENCE</scope>
</reference>
<accession>A0A068X1P8</accession>
<evidence type="ECO:0000256" key="2">
    <source>
        <dbReference type="ARBA" id="ARBA00022448"/>
    </source>
</evidence>
<reference evidence="7" key="3">
    <citation type="submission" date="2020-10" db="UniProtKB">
        <authorList>
            <consortium name="WormBaseParasite"/>
        </authorList>
    </citation>
    <scope>IDENTIFICATION</scope>
</reference>
<organism evidence="5">
    <name type="scientific">Echinococcus granulosus</name>
    <name type="common">Hydatid tapeworm</name>
    <dbReference type="NCBI Taxonomy" id="6210"/>
    <lineage>
        <taxon>Eukaryota</taxon>
        <taxon>Metazoa</taxon>
        <taxon>Spiralia</taxon>
        <taxon>Lophotrochozoa</taxon>
        <taxon>Platyhelminthes</taxon>
        <taxon>Cestoda</taxon>
        <taxon>Eucestoda</taxon>
        <taxon>Cyclophyllidea</taxon>
        <taxon>Taeniidae</taxon>
        <taxon>Echinococcus</taxon>
        <taxon>Echinococcus granulosus group</taxon>
    </lineage>
</organism>
<dbReference type="Proteomes" id="UP000492820">
    <property type="component" value="Unassembled WGS sequence"/>
</dbReference>
<dbReference type="AlphaFoldDB" id="A0A068X1P8"/>
<dbReference type="WBParaSite" id="EgrG_000413100">
    <property type="protein sequence ID" value="EgrG_000413100"/>
    <property type="gene ID" value="EgrG_000413100"/>
</dbReference>
<dbReference type="NCBIfam" id="TIGR00309">
    <property type="entry name" value="V_ATPase_subD"/>
    <property type="match status" value="1"/>
</dbReference>
<dbReference type="OrthoDB" id="7676488at2759"/>
<comment type="similarity">
    <text evidence="1">Belongs to the V-ATPase D subunit family.</text>
</comment>
<dbReference type="Pfam" id="PF01813">
    <property type="entry name" value="ATP-synt_D"/>
    <property type="match status" value="1"/>
</dbReference>
<keyword evidence="2" id="KW-0813">Transport</keyword>
<keyword evidence="3" id="KW-0406">Ion transport</keyword>
<evidence type="ECO:0000256" key="4">
    <source>
        <dbReference type="SAM" id="Coils"/>
    </source>
</evidence>
<protein>
    <submittedName>
        <fullName evidence="5 7">V type proton ATPase subunit D</fullName>
    </submittedName>
</protein>
<dbReference type="EMBL" id="LK028594">
    <property type="protein sequence ID" value="CDS23798.1"/>
    <property type="molecule type" value="Genomic_DNA"/>
</dbReference>
<evidence type="ECO:0000313" key="6">
    <source>
        <dbReference type="Proteomes" id="UP000492820"/>
    </source>
</evidence>
<gene>
    <name evidence="5" type="ORF">EgrG_000413100</name>
</gene>
<name>A0A068X1P8_ECHGR</name>
<evidence type="ECO:0000256" key="1">
    <source>
        <dbReference type="ARBA" id="ARBA00005850"/>
    </source>
</evidence>
<evidence type="ECO:0000313" key="5">
    <source>
        <dbReference type="EMBL" id="CDS23798.1"/>
    </source>
</evidence>
<dbReference type="InterPro" id="IPR002699">
    <property type="entry name" value="V_ATPase_D"/>
</dbReference>